<evidence type="ECO:0000313" key="3">
    <source>
        <dbReference type="Proteomes" id="UP001456524"/>
    </source>
</evidence>
<accession>A0ABR1XN22</accession>
<protein>
    <submittedName>
        <fullName evidence="2">Uncharacterized protein</fullName>
    </submittedName>
</protein>
<evidence type="ECO:0000313" key="2">
    <source>
        <dbReference type="EMBL" id="KAK8161598.1"/>
    </source>
</evidence>
<proteinExistence type="predicted"/>
<sequence length="226" mass="25974">MPRDLFISTVEQLNFFFQGDGKRYSKWLGGTEQYNVPMIPLRSTENALYRLLSELYSLQSRNQESVKLPGVKDYCFLGVNANVKPAFPPTRNRRHENLSEMSTQSAESDDSGNGFMFHQRVNLMTWPIDKGSDPPAEDSPIYAKEWISTGYFVVARLTTSVYADSLYLIQNTWPEIEDGVGRYEVSCTNWGYLPFEPRGNDHMSFAKLRTGSSLLSDRNYNTLFEW</sequence>
<dbReference type="Proteomes" id="UP001456524">
    <property type="component" value="Unassembled WGS sequence"/>
</dbReference>
<feature type="region of interest" description="Disordered" evidence="1">
    <location>
        <begin position="87"/>
        <end position="110"/>
    </location>
</feature>
<comment type="caution">
    <text evidence="2">The sequence shown here is derived from an EMBL/GenBank/DDBJ whole genome shotgun (WGS) entry which is preliminary data.</text>
</comment>
<gene>
    <name evidence="2" type="ORF">IWX90DRAFT_274574</name>
</gene>
<keyword evidence="3" id="KW-1185">Reference proteome</keyword>
<name>A0ABR1XN22_9PEZI</name>
<reference evidence="2 3" key="1">
    <citation type="journal article" date="2022" name="G3 (Bethesda)">
        <title>Enemy or ally: a genomic approach to elucidate the lifestyle of Phyllosticta citrichinaensis.</title>
        <authorList>
            <person name="Buijs V.A."/>
            <person name="Groenewald J.Z."/>
            <person name="Haridas S."/>
            <person name="LaButti K.M."/>
            <person name="Lipzen A."/>
            <person name="Martin F.M."/>
            <person name="Barry K."/>
            <person name="Grigoriev I.V."/>
            <person name="Crous P.W."/>
            <person name="Seidl M.F."/>
        </authorList>
    </citation>
    <scope>NUCLEOTIDE SEQUENCE [LARGE SCALE GENOMIC DNA]</scope>
    <source>
        <strain evidence="2 3">CBS 129764</strain>
    </source>
</reference>
<evidence type="ECO:0000256" key="1">
    <source>
        <dbReference type="SAM" id="MobiDB-lite"/>
    </source>
</evidence>
<organism evidence="2 3">
    <name type="scientific">Phyllosticta citrichinensis</name>
    <dbReference type="NCBI Taxonomy" id="1130410"/>
    <lineage>
        <taxon>Eukaryota</taxon>
        <taxon>Fungi</taxon>
        <taxon>Dikarya</taxon>
        <taxon>Ascomycota</taxon>
        <taxon>Pezizomycotina</taxon>
        <taxon>Dothideomycetes</taxon>
        <taxon>Dothideomycetes incertae sedis</taxon>
        <taxon>Botryosphaeriales</taxon>
        <taxon>Phyllostictaceae</taxon>
        <taxon>Phyllosticta</taxon>
    </lineage>
</organism>
<dbReference type="EMBL" id="JBBWUH010000007">
    <property type="protein sequence ID" value="KAK8161598.1"/>
    <property type="molecule type" value="Genomic_DNA"/>
</dbReference>